<dbReference type="GO" id="GO:0046872">
    <property type="term" value="F:metal ion binding"/>
    <property type="evidence" value="ECO:0007669"/>
    <property type="project" value="UniProtKB-KW"/>
</dbReference>
<organism evidence="4">
    <name type="scientific">Arabidopsis thaliana</name>
    <name type="common">Mouse-ear cress</name>
    <dbReference type="NCBI Taxonomy" id="3702"/>
    <lineage>
        <taxon>Eukaryota</taxon>
        <taxon>Viridiplantae</taxon>
        <taxon>Streptophyta</taxon>
        <taxon>Embryophyta</taxon>
        <taxon>Tracheophyta</taxon>
        <taxon>Spermatophyta</taxon>
        <taxon>Magnoliopsida</taxon>
        <taxon>eudicotyledons</taxon>
        <taxon>Gunneridae</taxon>
        <taxon>Pentapetalae</taxon>
        <taxon>rosids</taxon>
        <taxon>malvids</taxon>
        <taxon>Brassicales</taxon>
        <taxon>Brassicaceae</taxon>
        <taxon>Camelineae</taxon>
        <taxon>Arabidopsis</taxon>
    </lineage>
</organism>
<protein>
    <submittedName>
        <fullName evidence="4">F12G12.8 protein</fullName>
    </submittedName>
</protein>
<feature type="domain" description="Integrase catalytic" evidence="3">
    <location>
        <begin position="1"/>
        <end position="100"/>
    </location>
</feature>
<evidence type="ECO:0000256" key="1">
    <source>
        <dbReference type="ARBA" id="ARBA00022723"/>
    </source>
</evidence>
<dbReference type="Pfam" id="PF01633">
    <property type="entry name" value="Choline_kinase"/>
    <property type="match status" value="1"/>
</dbReference>
<reference key="1">
    <citation type="journal article" date="2000" name="Nature">
        <title>Sequence and analysis of chromosome 1 of the plant Arabidopsis thaliana.</title>
        <authorList>
            <person name="Theologis A."/>
            <person name="Ecker J.R."/>
            <person name="Palm C.J."/>
            <person name="Federspiel N.A."/>
            <person name="Kaul S."/>
            <person name="White O."/>
            <person name="Alonso J."/>
            <person name="Altafi H."/>
            <person name="Araujo R."/>
            <person name="Bowman C.L."/>
            <person name="Brooks S.Y."/>
            <person name="Buehler E."/>
            <person name="Chan A."/>
            <person name="Chao Q."/>
            <person name="Chen H."/>
            <person name="Cheuk R.F."/>
            <person name="Chin C.W."/>
            <person name="Chung M.K."/>
            <person name="Conn L."/>
            <person name="Conway A.B."/>
            <person name="Conway A.R."/>
            <person name="Creasy T.H."/>
            <person name="Dewar K."/>
            <person name="Dunn P."/>
            <person name="Etgu P."/>
            <person name="Feldblyum T.V."/>
            <person name="Feng J."/>
            <person name="Fong B."/>
            <person name="Fujii C.Y."/>
            <person name="Gill J.E."/>
            <person name="Goldsmith A.D."/>
            <person name="Haas B."/>
            <person name="Hansen N.F."/>
            <person name="Hughes B."/>
            <person name="Huizar L."/>
            <person name="Hunter J.L."/>
            <person name="Jenkins J."/>
            <person name="Johnson-Hopson C."/>
            <person name="Khan S."/>
            <person name="Khaykin E."/>
            <person name="Kim C.J."/>
            <person name="Koo H.L."/>
            <person name="Kremenetskaia I."/>
            <person name="Kurtz D.B."/>
            <person name="Kwan A."/>
            <person name="Lam B."/>
            <person name="Langin-Hooper S."/>
            <person name="Lee A."/>
            <person name="Lee J.M."/>
            <person name="Lenz C.A."/>
            <person name="Li J.H."/>
            <person name="Li Y."/>
            <person name="Lin X."/>
            <person name="Liu S.X."/>
            <person name="Liu Z.A."/>
            <person name="Luros J.S."/>
            <person name="Maiti R."/>
            <person name="Marziali A."/>
            <person name="Militscher J."/>
            <person name="Miranda M."/>
            <person name="Nguyen M."/>
            <person name="Nierman W.C."/>
            <person name="Osborne B.I."/>
            <person name="Pai G."/>
            <person name="Peterson J."/>
            <person name="Pham P.K."/>
            <person name="Rizzo M."/>
            <person name="Rooney T."/>
            <person name="Rowley D."/>
            <person name="Sakano H."/>
            <person name="Salzberg S.L."/>
            <person name="Schwartz J.R."/>
            <person name="Shinn P."/>
            <person name="Southwick A.M."/>
            <person name="Sun H."/>
            <person name="Tallon L.J."/>
            <person name="Tambunga G."/>
            <person name="Toriumi M.J."/>
            <person name="Town C.D."/>
            <person name="Utterback T."/>
            <person name="Van Aken S."/>
            <person name="Vaysberg M."/>
            <person name="Vysotskaia V.S."/>
            <person name="Walker M."/>
            <person name="Wu D."/>
            <person name="Yu G."/>
            <person name="Fraser C.M."/>
            <person name="Venter J.C."/>
            <person name="Davis R.W."/>
        </authorList>
    </citation>
    <scope>NUCLEOTIDE SEQUENCE [LARGE SCALE GENOMIC DNA]</scope>
    <source>
        <strain>cv. Columbia</strain>
    </source>
</reference>
<dbReference type="InterPro" id="IPR013103">
    <property type="entry name" value="RVT_2"/>
</dbReference>
<dbReference type="AlphaFoldDB" id="Q9FX18"/>
<dbReference type="Pfam" id="PF07727">
    <property type="entry name" value="RVT_2"/>
    <property type="match status" value="1"/>
</dbReference>
<dbReference type="InterPro" id="IPR001584">
    <property type="entry name" value="Integrase_cat-core"/>
</dbReference>
<dbReference type="PANTHER" id="PTHR42648">
    <property type="entry name" value="TRANSPOSASE, PUTATIVE-RELATED"/>
    <property type="match status" value="1"/>
</dbReference>
<evidence type="ECO:0000313" key="4">
    <source>
        <dbReference type="EMBL" id="AAG12527.1"/>
    </source>
</evidence>
<dbReference type="GO" id="GO:0015074">
    <property type="term" value="P:DNA integration"/>
    <property type="evidence" value="ECO:0007669"/>
    <property type="project" value="InterPro"/>
</dbReference>
<dbReference type="GO" id="GO:0016787">
    <property type="term" value="F:hydrolase activity"/>
    <property type="evidence" value="ECO:0007669"/>
    <property type="project" value="UniProtKB-KW"/>
</dbReference>
<gene>
    <name evidence="4" type="primary">F12G12.8</name>
</gene>
<dbReference type="Gene3D" id="3.30.420.10">
    <property type="entry name" value="Ribonuclease H-like superfamily/Ribonuclease H"/>
    <property type="match status" value="1"/>
</dbReference>
<keyword evidence="2" id="KW-0378">Hydrolase</keyword>
<accession>Q9FX18</accession>
<dbReference type="SUPFAM" id="SSF56672">
    <property type="entry name" value="DNA/RNA polymerases"/>
    <property type="match status" value="1"/>
</dbReference>
<name>Q9FX18_ARATH</name>
<dbReference type="InterPro" id="IPR036397">
    <property type="entry name" value="RNaseH_sf"/>
</dbReference>
<dbReference type="EMBL" id="AC015446">
    <property type="protein sequence ID" value="AAG12527.1"/>
    <property type="molecule type" value="Genomic_DNA"/>
</dbReference>
<dbReference type="Pfam" id="PF25597">
    <property type="entry name" value="SH3_retrovirus"/>
    <property type="match status" value="1"/>
</dbReference>
<keyword evidence="1" id="KW-0479">Metal-binding</keyword>
<dbReference type="InterPro" id="IPR011009">
    <property type="entry name" value="Kinase-like_dom_sf"/>
</dbReference>
<proteinExistence type="predicted"/>
<dbReference type="SUPFAM" id="SSF53098">
    <property type="entry name" value="Ribonuclease H-like"/>
    <property type="match status" value="1"/>
</dbReference>
<evidence type="ECO:0000256" key="2">
    <source>
        <dbReference type="ARBA" id="ARBA00022801"/>
    </source>
</evidence>
<dbReference type="GO" id="GO:0003676">
    <property type="term" value="F:nucleic acid binding"/>
    <property type="evidence" value="ECO:0007669"/>
    <property type="project" value="InterPro"/>
</dbReference>
<reference evidence="4" key="2">
    <citation type="submission" date="2000-09" db="EMBL/GenBank/DDBJ databases">
        <authorList>
            <person name="Federspiel N.A."/>
            <person name="Palm C.J."/>
            <person name="Conway A.B."/>
            <person name="Conn L."/>
            <person name="Hansen N.F."/>
            <person name="Altafi H."/>
            <person name="Nguyen M."/>
            <person name="Lam B."/>
            <person name="Southwick A."/>
            <person name="Miranda M."/>
            <person name="Brooks S."/>
            <person name="Buehler E."/>
            <person name="Chao Q."/>
            <person name="Chin C."/>
            <person name="Chiou J."/>
            <person name="Choi E."/>
            <person name="Gonzalez A."/>
            <person name="Howng B."/>
            <person name="Johnson-Hopson C."/>
            <person name="Khan S."/>
            <person name="Kim C."/>
            <person name="Koo T."/>
            <person name="Lee J.M."/>
            <person name="Lenz C."/>
            <person name="Liu A."/>
            <person name="Liu S."/>
            <person name="Mukharsky N."/>
            <person name="Pham P."/>
            <person name="Sakano H."/>
            <person name="Shinn P."/>
            <person name="Toriumi M."/>
            <person name="Vaysberg M."/>
            <person name="Yu G."/>
            <person name="Ecker J."/>
            <person name="Theologis A."/>
            <person name="Davis R.W."/>
        </authorList>
    </citation>
    <scope>NUCLEOTIDE SEQUENCE</scope>
</reference>
<dbReference type="SUPFAM" id="SSF56112">
    <property type="entry name" value="Protein kinase-like (PK-like)"/>
    <property type="match status" value="1"/>
</dbReference>
<dbReference type="InterPro" id="IPR012337">
    <property type="entry name" value="RNaseH-like_sf"/>
</dbReference>
<evidence type="ECO:0000259" key="3">
    <source>
        <dbReference type="PROSITE" id="PS50994"/>
    </source>
</evidence>
<sequence>MLDYREKEEKQKYNNSQFHDFFAKHGIRFCFSCPYTSQQNGRSERMIRTINNAVRTMLLQAHLPNTFWVEALNNVVHILNLHPSTLINNRIPFSVLFNKTPSYNHLRVFGSLCYPHTNTQNKLEPRSAPSAFLGYPLLHPGYRCFDMKTRKIMISRHVTFQEDILPLQATHTKIDSAYEFLEAETQLTQIQKCLLLTPSIPTVTATPPVQPAAPASILQPPQQMNPSMTEEYDALIKTKTWSLVPKPAGTNIINSIWLYKHKYNADGSLSRYKSRLVANGKSQEHGVDFYETFSPVVKPATIRAVLNFAVERDSSVHQLDVQNAFLHGKLEETVYMYEPPGFVDNKNPGYVCKLNKALYGFKQAPRAWNARFASYVKMMGFKQTTFDHNGVFLSQEKYAKNIINIVEMQNWKPSLTSVDLACDLLFNRKDEIRTFEVVSRYGHGPKLLGRFSGGRIEEFINARVCLVWFLV</sequence>
<dbReference type="InterPro" id="IPR043502">
    <property type="entry name" value="DNA/RNA_pol_sf"/>
</dbReference>
<dbReference type="PANTHER" id="PTHR42648:SF26">
    <property type="entry name" value="INTEGRASE CATALYTIC DOMAIN-CONTAINING PROTEIN"/>
    <property type="match status" value="1"/>
</dbReference>
<dbReference type="PROSITE" id="PS50994">
    <property type="entry name" value="INTEGRASE"/>
    <property type="match status" value="1"/>
</dbReference>
<dbReference type="InterPro" id="IPR057670">
    <property type="entry name" value="SH3_retrovirus"/>
</dbReference>
<dbReference type="Gene3D" id="3.30.200.20">
    <property type="entry name" value="Phosphorylase Kinase, domain 1"/>
    <property type="match status" value="1"/>
</dbReference>
<dbReference type="InterPro" id="IPR039537">
    <property type="entry name" value="Retrotran_Ty1/copia-like"/>
</dbReference>
<dbReference type="PIR" id="A86465">
    <property type="entry name" value="A86465"/>
</dbReference>